<proteinExistence type="predicted"/>
<sequence length="347" mass="38800">MQDEEKIAYLLRGLKPSIQQHAIISNPKKCEDLLKHAKRVEAAAEITQPQVPVITTPTDYVEETAAALRRTTLNNHRNDYSGLNASYIKKIGISNHIHPTTTSCRTANNGQLNISGMIKLPITIDNTQVQLNTFIIEDLCTDLLLGGDFCDKYHVNINYGDKHLTIKVKRQRVSVKFHQHMNEQQVFHVKTKNDIIISLLSSKVIQVTTSSPPMSAIFISSLGVMNKQHVVAPYAILTIDHSKNTTLTLLNTTTSTQVISKGTNVGYIKYHEENRCCYVRPDPTTSMPGIVQTQVCFRHVKTVDHEDEHRISSYLDPTASPAIPVVSISKGSQGNTSYQRTSERNAR</sequence>
<name>A0A8S2UDW1_9BILA</name>
<accession>A0A8S2UDW1</accession>
<feature type="region of interest" description="Disordered" evidence="1">
    <location>
        <begin position="325"/>
        <end position="347"/>
    </location>
</feature>
<evidence type="ECO:0000313" key="2">
    <source>
        <dbReference type="EMBL" id="CAF4309883.1"/>
    </source>
</evidence>
<reference evidence="2" key="1">
    <citation type="submission" date="2021-02" db="EMBL/GenBank/DDBJ databases">
        <authorList>
            <person name="Nowell W R."/>
        </authorList>
    </citation>
    <scope>NUCLEOTIDE SEQUENCE</scope>
</reference>
<dbReference type="Gene3D" id="2.40.70.10">
    <property type="entry name" value="Acid Proteases"/>
    <property type="match status" value="1"/>
</dbReference>
<evidence type="ECO:0000256" key="1">
    <source>
        <dbReference type="SAM" id="MobiDB-lite"/>
    </source>
</evidence>
<protein>
    <submittedName>
        <fullName evidence="2">Uncharacterized protein</fullName>
    </submittedName>
</protein>
<evidence type="ECO:0000313" key="3">
    <source>
        <dbReference type="Proteomes" id="UP000682733"/>
    </source>
</evidence>
<comment type="caution">
    <text evidence="2">The sequence shown here is derived from an EMBL/GenBank/DDBJ whole genome shotgun (WGS) entry which is preliminary data.</text>
</comment>
<gene>
    <name evidence="2" type="ORF">TMI583_LOCUS39002</name>
</gene>
<dbReference type="AlphaFoldDB" id="A0A8S2UDW1"/>
<dbReference type="Proteomes" id="UP000682733">
    <property type="component" value="Unassembled WGS sequence"/>
</dbReference>
<organism evidence="2 3">
    <name type="scientific">Didymodactylos carnosus</name>
    <dbReference type="NCBI Taxonomy" id="1234261"/>
    <lineage>
        <taxon>Eukaryota</taxon>
        <taxon>Metazoa</taxon>
        <taxon>Spiralia</taxon>
        <taxon>Gnathifera</taxon>
        <taxon>Rotifera</taxon>
        <taxon>Eurotatoria</taxon>
        <taxon>Bdelloidea</taxon>
        <taxon>Philodinida</taxon>
        <taxon>Philodinidae</taxon>
        <taxon>Didymodactylos</taxon>
    </lineage>
</organism>
<dbReference type="InterPro" id="IPR021109">
    <property type="entry name" value="Peptidase_aspartic_dom_sf"/>
</dbReference>
<dbReference type="EMBL" id="CAJOBA010058652">
    <property type="protein sequence ID" value="CAF4309883.1"/>
    <property type="molecule type" value="Genomic_DNA"/>
</dbReference>
<feature type="compositionally biased region" description="Polar residues" evidence="1">
    <location>
        <begin position="329"/>
        <end position="340"/>
    </location>
</feature>